<evidence type="ECO:0000313" key="4">
    <source>
        <dbReference type="Proteomes" id="UP000199136"/>
    </source>
</evidence>
<name>A0A1I5UN26_9LACT</name>
<protein>
    <submittedName>
        <fullName evidence="3">Hook-length control protein FliK</fullName>
    </submittedName>
</protein>
<proteinExistence type="predicted"/>
<evidence type="ECO:0000313" key="3">
    <source>
        <dbReference type="EMBL" id="SFP96703.1"/>
    </source>
</evidence>
<dbReference type="InterPro" id="IPR021136">
    <property type="entry name" value="Flagellar_hook_control-like_C"/>
</dbReference>
<feature type="domain" description="Flagellar hook-length control protein-like C-terminal" evidence="2">
    <location>
        <begin position="332"/>
        <end position="407"/>
    </location>
</feature>
<dbReference type="AlphaFoldDB" id="A0A1I5UN26"/>
<gene>
    <name evidence="3" type="ORF">SAMN04488506_0090</name>
</gene>
<dbReference type="OrthoDB" id="2380967at2"/>
<reference evidence="3 4" key="1">
    <citation type="submission" date="2016-10" db="EMBL/GenBank/DDBJ databases">
        <authorList>
            <person name="de Groot N.N."/>
        </authorList>
    </citation>
    <scope>NUCLEOTIDE SEQUENCE [LARGE SCALE GENOMIC DNA]</scope>
    <source>
        <strain evidence="3 4">DSM 20581</strain>
    </source>
</reference>
<feature type="region of interest" description="Disordered" evidence="1">
    <location>
        <begin position="1"/>
        <end position="65"/>
    </location>
</feature>
<sequence>MQATQSIPALHTQSGSLPDSTTPVDAIEFTAQLTESMQKNGQQSANQAESKHGLQTEVSENEMDQEAELADSLEEQVDPNVAAFFYQPLKMAEQQLTAQLEPALETGEVASVSQESKVISSKELSFDYPTDIALESKRVGLDDANGQSIEPREVHLPTSEDKLAAQPAVVDDSLGDKITQATVVSQNNEGVFKTQAQTLKKDAANSTFMNAENTVIDLVSTNKLENNFLSAMGLNTENTVLPEFEQVIEQVMFEQITEEVSTGQDDLDIQSQLRMKVSGSFTDQLTAVPTQTANPQKEIALPVMLTSESSSKNQQVLTQAISEVIFDQSAGLKEGQQTTARLSLSPESLGNMKIEIQIREQQLYTKIVVESTETKELMDNSMKQLTASLAQKNIHLQEMTVQINLPQATDFSFAGSSQHEAGNQDHAVPSRFTESTDNNTDSTVVEEETADSTGRLSILA</sequence>
<feature type="region of interest" description="Disordered" evidence="1">
    <location>
        <begin position="413"/>
        <end position="460"/>
    </location>
</feature>
<dbReference type="InterPro" id="IPR038610">
    <property type="entry name" value="FliK-like_C_sf"/>
</dbReference>
<evidence type="ECO:0000256" key="1">
    <source>
        <dbReference type="SAM" id="MobiDB-lite"/>
    </source>
</evidence>
<dbReference type="RefSeq" id="WP_092479083.1">
    <property type="nucleotide sequence ID" value="NZ_FOXW01000001.1"/>
</dbReference>
<dbReference type="Pfam" id="PF02120">
    <property type="entry name" value="Flg_hook"/>
    <property type="match status" value="1"/>
</dbReference>
<dbReference type="CDD" id="cd17470">
    <property type="entry name" value="T3SS_Flik_C"/>
    <property type="match status" value="1"/>
</dbReference>
<dbReference type="EMBL" id="FOXW01000001">
    <property type="protein sequence ID" value="SFP96703.1"/>
    <property type="molecule type" value="Genomic_DNA"/>
</dbReference>
<organism evidence="3 4">
    <name type="scientific">Desemzia incerta</name>
    <dbReference type="NCBI Taxonomy" id="82801"/>
    <lineage>
        <taxon>Bacteria</taxon>
        <taxon>Bacillati</taxon>
        <taxon>Bacillota</taxon>
        <taxon>Bacilli</taxon>
        <taxon>Lactobacillales</taxon>
        <taxon>Carnobacteriaceae</taxon>
        <taxon>Desemzia</taxon>
    </lineage>
</organism>
<accession>A0A1I5UN26</accession>
<feature type="compositionally biased region" description="Polar residues" evidence="1">
    <location>
        <begin position="451"/>
        <end position="460"/>
    </location>
</feature>
<feature type="compositionally biased region" description="Polar residues" evidence="1">
    <location>
        <begin position="432"/>
        <end position="443"/>
    </location>
</feature>
<evidence type="ECO:0000259" key="2">
    <source>
        <dbReference type="Pfam" id="PF02120"/>
    </source>
</evidence>
<dbReference type="Gene3D" id="3.30.750.140">
    <property type="match status" value="1"/>
</dbReference>
<dbReference type="Proteomes" id="UP000199136">
    <property type="component" value="Unassembled WGS sequence"/>
</dbReference>
<feature type="compositionally biased region" description="Polar residues" evidence="1">
    <location>
        <begin position="31"/>
        <end position="48"/>
    </location>
</feature>
<keyword evidence="4" id="KW-1185">Reference proteome</keyword>
<feature type="compositionally biased region" description="Polar residues" evidence="1">
    <location>
        <begin position="1"/>
        <end position="23"/>
    </location>
</feature>
<dbReference type="STRING" id="82801.SAMN04488506_0090"/>